<dbReference type="Gene3D" id="4.10.410.10">
    <property type="entry name" value="Pancreatic trypsin inhibitor Kunitz domain"/>
    <property type="match status" value="2"/>
</dbReference>
<evidence type="ECO:0000313" key="8">
    <source>
        <dbReference type="Proteomes" id="UP001187415"/>
    </source>
</evidence>
<dbReference type="PANTHER" id="PTHR10083">
    <property type="entry name" value="KUNITZ-TYPE PROTEASE INHIBITOR-RELATED"/>
    <property type="match status" value="1"/>
</dbReference>
<dbReference type="InterPro" id="IPR002035">
    <property type="entry name" value="VWF_A"/>
</dbReference>
<name>A0AA88MV57_CHASR</name>
<reference evidence="7" key="1">
    <citation type="submission" date="2023-07" db="EMBL/GenBank/DDBJ databases">
        <title>Chromosome-level Genome Assembly of Striped Snakehead (Channa striata).</title>
        <authorList>
            <person name="Liu H."/>
        </authorList>
    </citation>
    <scope>NUCLEOTIDE SEQUENCE</scope>
    <source>
        <strain evidence="7">Gz</strain>
        <tissue evidence="7">Muscle</tissue>
    </source>
</reference>
<evidence type="ECO:0000256" key="3">
    <source>
        <dbReference type="ARBA" id="ARBA00023119"/>
    </source>
</evidence>
<gene>
    <name evidence="7" type="ORF">Q5P01_011838</name>
</gene>
<dbReference type="Pfam" id="PF00014">
    <property type="entry name" value="Kunitz_BPTI"/>
    <property type="match status" value="2"/>
</dbReference>
<dbReference type="SUPFAM" id="SSF57362">
    <property type="entry name" value="BPTI-like"/>
    <property type="match status" value="2"/>
</dbReference>
<dbReference type="SMART" id="SM00131">
    <property type="entry name" value="KU"/>
    <property type="match status" value="2"/>
</dbReference>
<organism evidence="7 8">
    <name type="scientific">Channa striata</name>
    <name type="common">Snakehead murrel</name>
    <name type="synonym">Ophicephalus striatus</name>
    <dbReference type="NCBI Taxonomy" id="64152"/>
    <lineage>
        <taxon>Eukaryota</taxon>
        <taxon>Metazoa</taxon>
        <taxon>Chordata</taxon>
        <taxon>Craniata</taxon>
        <taxon>Vertebrata</taxon>
        <taxon>Euteleostomi</taxon>
        <taxon>Actinopterygii</taxon>
        <taxon>Neopterygii</taxon>
        <taxon>Teleostei</taxon>
        <taxon>Neoteleostei</taxon>
        <taxon>Acanthomorphata</taxon>
        <taxon>Anabantaria</taxon>
        <taxon>Anabantiformes</taxon>
        <taxon>Channoidei</taxon>
        <taxon>Channidae</taxon>
        <taxon>Channa</taxon>
    </lineage>
</organism>
<evidence type="ECO:0000256" key="4">
    <source>
        <dbReference type="ARBA" id="ARBA00023157"/>
    </source>
</evidence>
<dbReference type="Pfam" id="PF00092">
    <property type="entry name" value="VWA"/>
    <property type="match status" value="2"/>
</dbReference>
<dbReference type="CDD" id="cd22631">
    <property type="entry name" value="Kunitz_collagen_alpha6_VI-like"/>
    <property type="match status" value="1"/>
</dbReference>
<dbReference type="PANTHER" id="PTHR10083:SF374">
    <property type="entry name" value="BPTI_KUNITZ INHIBITOR DOMAIN-CONTAINING PROTEIN"/>
    <property type="match status" value="1"/>
</dbReference>
<dbReference type="InterPro" id="IPR050098">
    <property type="entry name" value="TFPI/VKTCI-like"/>
</dbReference>
<dbReference type="InterPro" id="IPR002223">
    <property type="entry name" value="Kunitz_BPTI"/>
</dbReference>
<keyword evidence="8" id="KW-1185">Reference proteome</keyword>
<dbReference type="InterPro" id="IPR020901">
    <property type="entry name" value="Prtase_inh_Kunz-CS"/>
</dbReference>
<evidence type="ECO:0000313" key="7">
    <source>
        <dbReference type="EMBL" id="KAK2845179.1"/>
    </source>
</evidence>
<dbReference type="PROSITE" id="PS50234">
    <property type="entry name" value="VWFA"/>
    <property type="match status" value="2"/>
</dbReference>
<feature type="domain" description="BPTI/Kunitz inhibitor" evidence="6">
    <location>
        <begin position="538"/>
        <end position="588"/>
    </location>
</feature>
<evidence type="ECO:0000259" key="6">
    <source>
        <dbReference type="PROSITE" id="PS50279"/>
    </source>
</evidence>
<dbReference type="SUPFAM" id="SSF53300">
    <property type="entry name" value="vWA-like"/>
    <property type="match status" value="2"/>
</dbReference>
<dbReference type="Proteomes" id="UP001187415">
    <property type="component" value="Unassembled WGS sequence"/>
</dbReference>
<keyword evidence="4" id="KW-1015">Disulfide bond</keyword>
<keyword evidence="2" id="KW-0272">Extracellular matrix</keyword>
<feature type="domain" description="BPTI/Kunitz inhibitor" evidence="6">
    <location>
        <begin position="465"/>
        <end position="516"/>
    </location>
</feature>
<protein>
    <submittedName>
        <fullName evidence="7">Uncharacterized protein</fullName>
    </submittedName>
</protein>
<proteinExistence type="predicted"/>
<dbReference type="PROSITE" id="PS50279">
    <property type="entry name" value="BPTI_KUNITZ_2"/>
    <property type="match status" value="2"/>
</dbReference>
<dbReference type="AlphaFoldDB" id="A0AA88MV57"/>
<dbReference type="InterPro" id="IPR036465">
    <property type="entry name" value="vWFA_dom_sf"/>
</dbReference>
<evidence type="ECO:0000259" key="5">
    <source>
        <dbReference type="PROSITE" id="PS50234"/>
    </source>
</evidence>
<dbReference type="PRINTS" id="PR00759">
    <property type="entry name" value="BASICPTASE"/>
</dbReference>
<keyword evidence="2" id="KW-0964">Secreted</keyword>
<sequence length="593" mass="66420">MFERQRSALLSLLEDVSIAESNCPSGARVAVVGYSSYTKYLIRFHDYHRKKQLIEAVKNIAPERTSSRRHVGAAMRFVAHNIFKRTRAGALMKKVAIFFSTGPTPDAEQIVTANMEYQALNIFLSVVALRNIPVISRALEIDDSGNSLFTVLGRDTAADLRKVKKCVICYDPCTPTEECGFIQRPVPPQQVDVDLVLVADGSREMQADEYTGVQQLLGSVVEHLAVSQRPNRIDNQARVCVVQQNGSAPVVEFGLQTYQNHDQMRSRIYKMQQQSSSSFLGQTLDFTLREVFQKASNARKRRALMVVVGTQTAHADRAKLKFFSQKAKCEGLALFVVTVGNRFSRTQVEELASLPLQQHLIHVDKLRSEEQGFAQRFFRGFLSALDKGTNSYPPPSLRQICEKLKEQEGREILINGQGQGPLEEEDGFLAHTGGQTHLGQVDIFKTFSTAADQTFVSGFNRDALCQLDADAGVQCKDYVQAWSFDKHLGACSSFWYGGCGGNANRFSTESECLKKCASHHPDILPGPPLTSFVSKDACFFNQEPGNCQNYTMMWFFDTEQNECSRFWYSGCGGNENRFKTQEECENLCLTKSR</sequence>
<dbReference type="FunFam" id="4.10.410.10:FF:000020">
    <property type="entry name" value="Collagen, type VI, alpha 3"/>
    <property type="match status" value="2"/>
</dbReference>
<evidence type="ECO:0000256" key="2">
    <source>
        <dbReference type="ARBA" id="ARBA00022530"/>
    </source>
</evidence>
<dbReference type="CDD" id="cd22635">
    <property type="entry name" value="Kunitz_papilin"/>
    <property type="match status" value="1"/>
</dbReference>
<dbReference type="InterPro" id="IPR036880">
    <property type="entry name" value="Kunitz_BPTI_sf"/>
</dbReference>
<keyword evidence="3" id="KW-0176">Collagen</keyword>
<evidence type="ECO:0000256" key="1">
    <source>
        <dbReference type="ARBA" id="ARBA00004498"/>
    </source>
</evidence>
<accession>A0AA88MV57</accession>
<dbReference type="GO" id="GO:0004867">
    <property type="term" value="F:serine-type endopeptidase inhibitor activity"/>
    <property type="evidence" value="ECO:0007669"/>
    <property type="project" value="InterPro"/>
</dbReference>
<dbReference type="SMART" id="SM00327">
    <property type="entry name" value="VWA"/>
    <property type="match status" value="2"/>
</dbReference>
<feature type="domain" description="VWFA" evidence="5">
    <location>
        <begin position="194"/>
        <end position="377"/>
    </location>
</feature>
<comment type="subcellular location">
    <subcellularLocation>
        <location evidence="1">Secreted</location>
        <location evidence="1">Extracellular space</location>
        <location evidence="1">Extracellular matrix</location>
    </subcellularLocation>
</comment>
<dbReference type="EMBL" id="JAUPFM010000008">
    <property type="protein sequence ID" value="KAK2845179.1"/>
    <property type="molecule type" value="Genomic_DNA"/>
</dbReference>
<comment type="caution">
    <text evidence="7">The sequence shown here is derived from an EMBL/GenBank/DDBJ whole genome shotgun (WGS) entry which is preliminary data.</text>
</comment>
<dbReference type="CDD" id="cd01450">
    <property type="entry name" value="vWFA_subfamily_ECM"/>
    <property type="match status" value="1"/>
</dbReference>
<dbReference type="GO" id="GO:0005615">
    <property type="term" value="C:extracellular space"/>
    <property type="evidence" value="ECO:0007669"/>
    <property type="project" value="TreeGrafter"/>
</dbReference>
<feature type="domain" description="VWFA" evidence="5">
    <location>
        <begin position="1"/>
        <end position="167"/>
    </location>
</feature>
<dbReference type="Gene3D" id="3.40.50.410">
    <property type="entry name" value="von Willebrand factor, type A domain"/>
    <property type="match status" value="2"/>
</dbReference>
<dbReference type="GO" id="GO:0005581">
    <property type="term" value="C:collagen trimer"/>
    <property type="evidence" value="ECO:0007669"/>
    <property type="project" value="UniProtKB-KW"/>
</dbReference>
<dbReference type="PROSITE" id="PS00280">
    <property type="entry name" value="BPTI_KUNITZ_1"/>
    <property type="match status" value="2"/>
</dbReference>